<evidence type="ECO:0000256" key="2">
    <source>
        <dbReference type="ARBA" id="ARBA00012759"/>
    </source>
</evidence>
<dbReference type="EC" id="3.4.19.12" evidence="2"/>
<feature type="region of interest" description="Disordered" evidence="3">
    <location>
        <begin position="154"/>
        <end position="192"/>
    </location>
</feature>
<reference evidence="6 7" key="1">
    <citation type="submission" date="2025-04" db="UniProtKB">
        <authorList>
            <consortium name="RefSeq"/>
        </authorList>
    </citation>
    <scope>IDENTIFICATION</scope>
</reference>
<dbReference type="CDD" id="cd02674">
    <property type="entry name" value="Peptidase_C19R"/>
    <property type="match status" value="1"/>
</dbReference>
<feature type="compositionally biased region" description="Polar residues" evidence="3">
    <location>
        <begin position="113"/>
        <end position="138"/>
    </location>
</feature>
<accession>A0A8B7Y7Y5</accession>
<feature type="domain" description="USP" evidence="4">
    <location>
        <begin position="257"/>
        <end position="872"/>
    </location>
</feature>
<feature type="compositionally biased region" description="Low complexity" evidence="3">
    <location>
        <begin position="154"/>
        <end position="170"/>
    </location>
</feature>
<dbReference type="InterPro" id="IPR038765">
    <property type="entry name" value="Papain-like_cys_pep_sf"/>
</dbReference>
<dbReference type="PROSITE" id="PS50235">
    <property type="entry name" value="USP_3"/>
    <property type="match status" value="1"/>
</dbReference>
<dbReference type="InterPro" id="IPR001394">
    <property type="entry name" value="Peptidase_C19_UCH"/>
</dbReference>
<name>A0A8B7Y7Y5_ACAPL</name>
<keyword evidence="5" id="KW-1185">Reference proteome</keyword>
<feature type="compositionally biased region" description="Low complexity" evidence="3">
    <location>
        <begin position="907"/>
        <end position="917"/>
    </location>
</feature>
<evidence type="ECO:0000256" key="3">
    <source>
        <dbReference type="SAM" id="MobiDB-lite"/>
    </source>
</evidence>
<dbReference type="GO" id="GO:0016579">
    <property type="term" value="P:protein deubiquitination"/>
    <property type="evidence" value="ECO:0007669"/>
    <property type="project" value="InterPro"/>
</dbReference>
<evidence type="ECO:0000256" key="1">
    <source>
        <dbReference type="ARBA" id="ARBA00000707"/>
    </source>
</evidence>
<comment type="catalytic activity">
    <reaction evidence="1">
        <text>Thiol-dependent hydrolysis of ester, thioester, amide, peptide and isopeptide bonds formed by the C-terminal Gly of ubiquitin (a 76-residue protein attached to proteins as an intracellular targeting signal).</text>
        <dbReference type="EC" id="3.4.19.12"/>
    </reaction>
</comment>
<feature type="compositionally biased region" description="Polar residues" evidence="3">
    <location>
        <begin position="172"/>
        <end position="181"/>
    </location>
</feature>
<proteinExistence type="predicted"/>
<dbReference type="SUPFAM" id="SSF54001">
    <property type="entry name" value="Cysteine proteinases"/>
    <property type="match status" value="1"/>
</dbReference>
<evidence type="ECO:0000313" key="5">
    <source>
        <dbReference type="Proteomes" id="UP000694845"/>
    </source>
</evidence>
<dbReference type="InterPro" id="IPR050185">
    <property type="entry name" value="Ub_carboxyl-term_hydrolase"/>
</dbReference>
<sequence length="1008" mass="113945">MSAMESAAPLANVECIRNRDRDSRREHLGYTMDDEYANMTRPYAYRGDSTLPRPYRTGAGEKEYVQGRGYDYDQEYWPQKTASLPRSAANGVNRTHNVRENFVAGGFRKHGLQPSQTGSRPNATSYSEEHVTGQNINSPDLRVSIDNARSLSPISNTSSFSSPQQHSLGSHGSISTSNSMSPHKKKSRKPSFRAFGSLIQKMMRQIRSMDDSQNSGEDSRSVHTNDDLDNLNMNHGVHLSPVNSNPVRLNGKVPGLSGLQNHGNTCFMNAIVQCLSNTDMLAEYFVLEQYHQDMRRSKKNNKKFGTRGEVTEQLALLMKSVWSCQYLPQHTTEFKRIVSKYSGQFRGNDQHDAQEFLIWLLDKVHEDLNCAPKKKYKQVKNRHNKNDEILAAEMLANHMRRNNSFIHDLFQAQLRSSLTCPHCGRQSNTFDPFLCVSLPIPQRTTRVMAVAVVYMDREPRVVRVGVVMDIGATVADLRSEVARQCSMAVTRIVLTEVYFDGFYRSYHDNLPLSELRESDSVYAIETPHIAQALATNTQVQGYLYVHCNRPVGEVITMVILNQQGLSKTGRRFGHPIAIEVDRSITNQQLRIVILKKMGCSHVDQVLTKGPLLRVGVVTDAKGSRHFLMPDESRPLHNTVITRLLQATAEEGGPAHIKAVVEWEHDIRFTFSQKVLSIFIEEDESVQKQRLAHQQPVKASLADCMDLYTQEEKLGPDNAWSCPFCKKLQQGSKRLSLWSLPDILVIHLKRFKQLSTSRTKLNTLVEFPIHGLNMAQYIARRQQNAHAASLNALTGWSPWRHIHRRRTHHVTEHVYDLYAVCNHIGSMQGGHYTAYCRNPADNQWYNFDDSKVVTLPEDTLLTRNAYILFYHRRSLSSTSTSSSSSSSSTCSSGSDHWIHRLPAFKQQQKQQLQQQQQLGSSQEDVLSDEASNDNSLSSLGALRGERSLSLGRRTDLQDDLSDEDCGGFASQQRPFVRGVFASATLPRSLHQGIRYIDSDAESVMTESCV</sequence>
<dbReference type="InterPro" id="IPR018200">
    <property type="entry name" value="USP_CS"/>
</dbReference>
<protein>
    <recommendedName>
        <fullName evidence="2">ubiquitinyl hydrolase 1</fullName>
        <ecNumber evidence="2">3.4.19.12</ecNumber>
    </recommendedName>
</protein>
<feature type="compositionally biased region" description="Basic and acidic residues" evidence="3">
    <location>
        <begin position="217"/>
        <end position="226"/>
    </location>
</feature>
<evidence type="ECO:0000259" key="4">
    <source>
        <dbReference type="PROSITE" id="PS50235"/>
    </source>
</evidence>
<dbReference type="AlphaFoldDB" id="A0A8B7Y7Y5"/>
<evidence type="ECO:0000313" key="7">
    <source>
        <dbReference type="RefSeq" id="XP_022089335.1"/>
    </source>
</evidence>
<dbReference type="RefSeq" id="XP_022089335.1">
    <property type="nucleotide sequence ID" value="XM_022233643.1"/>
</dbReference>
<feature type="region of interest" description="Disordered" evidence="3">
    <location>
        <begin position="207"/>
        <end position="231"/>
    </location>
</feature>
<feature type="region of interest" description="Disordered" evidence="3">
    <location>
        <begin position="105"/>
        <end position="142"/>
    </location>
</feature>
<dbReference type="PANTHER" id="PTHR21646">
    <property type="entry name" value="UBIQUITIN CARBOXYL-TERMINAL HYDROLASE"/>
    <property type="match status" value="1"/>
</dbReference>
<dbReference type="GO" id="GO:0004843">
    <property type="term" value="F:cysteine-type deubiquitinase activity"/>
    <property type="evidence" value="ECO:0007669"/>
    <property type="project" value="UniProtKB-EC"/>
</dbReference>
<feature type="region of interest" description="Disordered" evidence="3">
    <location>
        <begin position="907"/>
        <end position="937"/>
    </location>
</feature>
<feature type="compositionally biased region" description="Basic residues" evidence="3">
    <location>
        <begin position="182"/>
        <end position="191"/>
    </location>
</feature>
<organism evidence="5 6">
    <name type="scientific">Acanthaster planci</name>
    <name type="common">Crown-of-thorns starfish</name>
    <dbReference type="NCBI Taxonomy" id="133434"/>
    <lineage>
        <taxon>Eukaryota</taxon>
        <taxon>Metazoa</taxon>
        <taxon>Echinodermata</taxon>
        <taxon>Eleutherozoa</taxon>
        <taxon>Asterozoa</taxon>
        <taxon>Asteroidea</taxon>
        <taxon>Valvatacea</taxon>
        <taxon>Valvatida</taxon>
        <taxon>Acanthasteridae</taxon>
        <taxon>Acanthaster</taxon>
    </lineage>
</organism>
<dbReference type="KEGG" id="aplc:110978554"/>
<gene>
    <name evidence="6 7" type="primary">LOC110978554</name>
</gene>
<dbReference type="PROSITE" id="PS00972">
    <property type="entry name" value="USP_1"/>
    <property type="match status" value="1"/>
</dbReference>
<dbReference type="InterPro" id="IPR028889">
    <property type="entry name" value="USP"/>
</dbReference>
<dbReference type="GeneID" id="110978554"/>
<dbReference type="Gene3D" id="3.90.70.10">
    <property type="entry name" value="Cysteine proteinases"/>
    <property type="match status" value="2"/>
</dbReference>
<dbReference type="Proteomes" id="UP000694845">
    <property type="component" value="Unplaced"/>
</dbReference>
<dbReference type="Pfam" id="PF00443">
    <property type="entry name" value="UCH"/>
    <property type="match status" value="1"/>
</dbReference>
<evidence type="ECO:0000313" key="6">
    <source>
        <dbReference type="RefSeq" id="XP_022089334.1"/>
    </source>
</evidence>
<dbReference type="PANTHER" id="PTHR21646:SF14">
    <property type="entry name" value="FI05488P"/>
    <property type="match status" value="1"/>
</dbReference>
<dbReference type="OrthoDB" id="292964at2759"/>
<dbReference type="FunFam" id="3.90.70.10:FF:000046">
    <property type="entry name" value="ubiquitin carboxyl-terminal hydrolase 31"/>
    <property type="match status" value="1"/>
</dbReference>
<dbReference type="PROSITE" id="PS00973">
    <property type="entry name" value="USP_2"/>
    <property type="match status" value="1"/>
</dbReference>
<dbReference type="OMA" id="CHRQSNT"/>
<dbReference type="RefSeq" id="XP_022089334.1">
    <property type="nucleotide sequence ID" value="XM_022233642.1"/>
</dbReference>